<evidence type="ECO:0000313" key="4">
    <source>
        <dbReference type="EMBL" id="AEM39567.1"/>
    </source>
</evidence>
<reference evidence="4 5" key="1">
    <citation type="journal article" date="2011" name="Stand. Genomic Sci.">
        <title>Complete genome sequence of the hyperthermophilic chemolithoautotroph Pyrolobus fumarii type strain (1A).</title>
        <authorList>
            <person name="Anderson I."/>
            <person name="Goker M."/>
            <person name="Nolan M."/>
            <person name="Lucas S."/>
            <person name="Hammon N."/>
            <person name="Deshpande S."/>
            <person name="Cheng J.F."/>
            <person name="Tapia R."/>
            <person name="Han C."/>
            <person name="Goodwin L."/>
            <person name="Pitluck S."/>
            <person name="Huntemann M."/>
            <person name="Liolios K."/>
            <person name="Ivanova N."/>
            <person name="Pagani I."/>
            <person name="Mavromatis K."/>
            <person name="Ovchinikova G."/>
            <person name="Pati A."/>
            <person name="Chen A."/>
            <person name="Palaniappan K."/>
            <person name="Land M."/>
            <person name="Hauser L."/>
            <person name="Brambilla E.M."/>
            <person name="Huber H."/>
            <person name="Yasawong M."/>
            <person name="Rohde M."/>
            <person name="Spring S."/>
            <person name="Abt B."/>
            <person name="Sikorski J."/>
            <person name="Wirth R."/>
            <person name="Detter J.C."/>
            <person name="Woyke T."/>
            <person name="Bristow J."/>
            <person name="Eisen J.A."/>
            <person name="Markowitz V."/>
            <person name="Hugenholtz P."/>
            <person name="Kyrpides N.C."/>
            <person name="Klenk H.P."/>
            <person name="Lapidus A."/>
        </authorList>
    </citation>
    <scope>NUCLEOTIDE SEQUENCE [LARGE SCALE GENOMIC DNA]</scope>
    <source>
        <strain evidence="5">DSM 11204 / 1A</strain>
    </source>
</reference>
<dbReference type="AlphaFoldDB" id="G0ECJ7"/>
<dbReference type="InterPro" id="IPR000462">
    <property type="entry name" value="CDP-OH_P_trans"/>
</dbReference>
<keyword evidence="3" id="KW-0812">Transmembrane</keyword>
<dbReference type="InterPro" id="IPR043130">
    <property type="entry name" value="CDP-OH_PTrfase_TM_dom"/>
</dbReference>
<evidence type="ECO:0000256" key="1">
    <source>
        <dbReference type="ARBA" id="ARBA00022679"/>
    </source>
</evidence>
<dbReference type="InterPro" id="IPR048254">
    <property type="entry name" value="CDP_ALCOHOL_P_TRANSF_CS"/>
</dbReference>
<comment type="similarity">
    <text evidence="2">Belongs to the CDP-alcohol phosphatidyltransferase class-I family.</text>
</comment>
<dbReference type="HOGENOM" id="CLU_080384_0_1_2"/>
<dbReference type="Proteomes" id="UP000001037">
    <property type="component" value="Chromosome"/>
</dbReference>
<keyword evidence="1 2" id="KW-0808">Transferase</keyword>
<dbReference type="GO" id="GO:0016020">
    <property type="term" value="C:membrane"/>
    <property type="evidence" value="ECO:0007669"/>
    <property type="project" value="InterPro"/>
</dbReference>
<dbReference type="Gene3D" id="1.20.120.1760">
    <property type="match status" value="1"/>
</dbReference>
<evidence type="ECO:0000313" key="5">
    <source>
        <dbReference type="Proteomes" id="UP000001037"/>
    </source>
</evidence>
<feature type="transmembrane region" description="Helical" evidence="3">
    <location>
        <begin position="115"/>
        <end position="139"/>
    </location>
</feature>
<dbReference type="GO" id="GO:0016780">
    <property type="term" value="F:phosphotransferase activity, for other substituted phosphate groups"/>
    <property type="evidence" value="ECO:0007669"/>
    <property type="project" value="InterPro"/>
</dbReference>
<dbReference type="PROSITE" id="PS00379">
    <property type="entry name" value="CDP_ALCOHOL_P_TRANSF"/>
    <property type="match status" value="1"/>
</dbReference>
<dbReference type="KEGG" id="pfm:Pyrfu_1711"/>
<dbReference type="Pfam" id="PF01066">
    <property type="entry name" value="CDP-OH_P_transf"/>
    <property type="match status" value="1"/>
</dbReference>
<feature type="transmembrane region" description="Helical" evidence="3">
    <location>
        <begin position="49"/>
        <end position="66"/>
    </location>
</feature>
<accession>G0ECJ7</accession>
<keyword evidence="5" id="KW-1185">Reference proteome</keyword>
<dbReference type="EMBL" id="CP002838">
    <property type="protein sequence ID" value="AEM39567.1"/>
    <property type="molecule type" value="Genomic_DNA"/>
</dbReference>
<keyword evidence="3" id="KW-0472">Membrane</keyword>
<dbReference type="STRING" id="694429.Pyrfu_1711"/>
<evidence type="ECO:0000256" key="3">
    <source>
        <dbReference type="SAM" id="Phobius"/>
    </source>
</evidence>
<dbReference type="GO" id="GO:0008654">
    <property type="term" value="P:phospholipid biosynthetic process"/>
    <property type="evidence" value="ECO:0007669"/>
    <property type="project" value="InterPro"/>
</dbReference>
<protein>
    <submittedName>
        <fullName evidence="4">CDP-alcohol phosphatidyltransferase</fullName>
    </submittedName>
</protein>
<dbReference type="InParanoid" id="G0ECJ7"/>
<organism evidence="4 5">
    <name type="scientific">Pyrolobus fumarii (strain DSM 11204 / 1A)</name>
    <dbReference type="NCBI Taxonomy" id="694429"/>
    <lineage>
        <taxon>Archaea</taxon>
        <taxon>Thermoproteota</taxon>
        <taxon>Thermoprotei</taxon>
        <taxon>Desulfurococcales</taxon>
        <taxon>Pyrodictiaceae</taxon>
        <taxon>Pyrolobus</taxon>
    </lineage>
</organism>
<gene>
    <name evidence="4" type="ordered locus">Pyrfu_1711</name>
</gene>
<dbReference type="eggNOG" id="arCOG00670">
    <property type="taxonomic scope" value="Archaea"/>
</dbReference>
<feature type="transmembrane region" description="Helical" evidence="3">
    <location>
        <begin position="170"/>
        <end position="200"/>
    </location>
</feature>
<keyword evidence="3" id="KW-1133">Transmembrane helix</keyword>
<feature type="transmembrane region" description="Helical" evidence="3">
    <location>
        <begin position="72"/>
        <end position="94"/>
    </location>
</feature>
<proteinExistence type="inferred from homology"/>
<sequence>MQSSQPPYTSRGRGFIAGSALMVLVPKLRGKIGVYVERLAARLPPYPDAYTLAGLAATFAGCALVLRGNLWVGVALFVLGALLDALDGAVARAHRIVSRRGGFLDSLSDRLSDAAITYGYSIFAPAWLVYTAGVAALVYSYARARAEAAICKKLEGVGVLERGERLPVQLVIYLVYGLVGNAAALMLLAAYTVALLIALVDRSLRLYRVLGYLDSGSE</sequence>
<evidence type="ECO:0000256" key="2">
    <source>
        <dbReference type="RuleBase" id="RU003750"/>
    </source>
</evidence>
<name>G0ECJ7_PYRF1</name>